<dbReference type="RefSeq" id="WP_099004948.1">
    <property type="nucleotide sequence ID" value="NZ_WBPA01000021.1"/>
</dbReference>
<dbReference type="InterPro" id="IPR036736">
    <property type="entry name" value="ACP-like_sf"/>
</dbReference>
<dbReference type="Gene3D" id="1.10.1200.10">
    <property type="entry name" value="ACP-like"/>
    <property type="match status" value="1"/>
</dbReference>
<feature type="domain" description="Carrier" evidence="1">
    <location>
        <begin position="1"/>
        <end position="76"/>
    </location>
</feature>
<dbReference type="InterPro" id="IPR009081">
    <property type="entry name" value="PP-bd_ACP"/>
</dbReference>
<name>A0AAN5XNC6_BACCE</name>
<accession>A0AAN5XNC6</accession>
<sequence>MEIKGSIKRFLEKYLKKVEISDDDDIFALGYVNSLFAMQLVMFVEKEFSIKIENSDLDLENFRSINAITEMVNKKIANGV</sequence>
<dbReference type="EMBL" id="WBPI01000021">
    <property type="protein sequence ID" value="KAB2447916.1"/>
    <property type="molecule type" value="Genomic_DNA"/>
</dbReference>
<reference evidence="2 3" key="1">
    <citation type="submission" date="2019-10" db="EMBL/GenBank/DDBJ databases">
        <title>Bacillus from the desert of Cuatro Cinegas, Coahuila.</title>
        <authorList>
            <person name="Olmedo-Alvarez G."/>
            <person name="Saldana S."/>
            <person name="Barcelo D."/>
        </authorList>
    </citation>
    <scope>NUCLEOTIDE SEQUENCE [LARGE SCALE GENOMIC DNA]</scope>
    <source>
        <strain evidence="2 3">CH316_11T</strain>
    </source>
</reference>
<protein>
    <submittedName>
        <fullName evidence="2">Acyl carrier protein</fullName>
    </submittedName>
</protein>
<organism evidence="2 3">
    <name type="scientific">Bacillus cereus</name>
    <dbReference type="NCBI Taxonomy" id="1396"/>
    <lineage>
        <taxon>Bacteria</taxon>
        <taxon>Bacillati</taxon>
        <taxon>Bacillota</taxon>
        <taxon>Bacilli</taxon>
        <taxon>Bacillales</taxon>
        <taxon>Bacillaceae</taxon>
        <taxon>Bacillus</taxon>
        <taxon>Bacillus cereus group</taxon>
    </lineage>
</organism>
<evidence type="ECO:0000313" key="2">
    <source>
        <dbReference type="EMBL" id="KAB2447916.1"/>
    </source>
</evidence>
<dbReference type="AlphaFoldDB" id="A0AAN5XNC6"/>
<gene>
    <name evidence="2" type="ORF">F8165_20525</name>
</gene>
<comment type="caution">
    <text evidence="2">The sequence shown here is derived from an EMBL/GenBank/DDBJ whole genome shotgun (WGS) entry which is preliminary data.</text>
</comment>
<evidence type="ECO:0000259" key="1">
    <source>
        <dbReference type="PROSITE" id="PS50075"/>
    </source>
</evidence>
<dbReference type="Pfam" id="PF00550">
    <property type="entry name" value="PP-binding"/>
    <property type="match status" value="1"/>
</dbReference>
<evidence type="ECO:0000313" key="3">
    <source>
        <dbReference type="Proteomes" id="UP000461739"/>
    </source>
</evidence>
<dbReference type="SUPFAM" id="SSF47336">
    <property type="entry name" value="ACP-like"/>
    <property type="match status" value="1"/>
</dbReference>
<dbReference type="Proteomes" id="UP000461739">
    <property type="component" value="Unassembled WGS sequence"/>
</dbReference>
<dbReference type="PROSITE" id="PS50075">
    <property type="entry name" value="CARRIER"/>
    <property type="match status" value="1"/>
</dbReference>
<proteinExistence type="predicted"/>